<keyword evidence="2" id="KW-1185">Reference proteome</keyword>
<gene>
    <name evidence="1" type="ORF">ENE75_24240</name>
</gene>
<evidence type="ECO:0000313" key="1">
    <source>
        <dbReference type="EMBL" id="RVT47271.1"/>
    </source>
</evidence>
<dbReference type="RefSeq" id="WP_128201616.1">
    <property type="nucleotide sequence ID" value="NZ_SACT01000018.1"/>
</dbReference>
<sequence>MHLQPSPTWYLFDADGAEPVRLLDDAGLAEPALSGTPQGVLASLAEAIHSKAQHLGERELRHLELFVALQRWRR</sequence>
<accession>A0A437JKL0</accession>
<name>A0A437JKL0_9BURK</name>
<protein>
    <submittedName>
        <fullName evidence="1">Uncharacterized protein</fullName>
    </submittedName>
</protein>
<comment type="caution">
    <text evidence="1">The sequence shown here is derived from an EMBL/GenBank/DDBJ whole genome shotgun (WGS) entry which is preliminary data.</text>
</comment>
<reference evidence="1 2" key="1">
    <citation type="submission" date="2019-01" db="EMBL/GenBank/DDBJ databases">
        <authorList>
            <person name="Chen W.-M."/>
        </authorList>
    </citation>
    <scope>NUCLEOTIDE SEQUENCE [LARGE SCALE GENOMIC DNA]</scope>
    <source>
        <strain evidence="1 2">ICH-3</strain>
    </source>
</reference>
<evidence type="ECO:0000313" key="2">
    <source>
        <dbReference type="Proteomes" id="UP000288178"/>
    </source>
</evidence>
<dbReference type="Proteomes" id="UP000288178">
    <property type="component" value="Unassembled WGS sequence"/>
</dbReference>
<dbReference type="AlphaFoldDB" id="A0A437JKL0"/>
<proteinExistence type="predicted"/>
<dbReference type="EMBL" id="SACT01000018">
    <property type="protein sequence ID" value="RVT47271.1"/>
    <property type="molecule type" value="Genomic_DNA"/>
</dbReference>
<organism evidence="1 2">
    <name type="scientific">Rubrivivax albus</name>
    <dbReference type="NCBI Taxonomy" id="2499835"/>
    <lineage>
        <taxon>Bacteria</taxon>
        <taxon>Pseudomonadati</taxon>
        <taxon>Pseudomonadota</taxon>
        <taxon>Betaproteobacteria</taxon>
        <taxon>Burkholderiales</taxon>
        <taxon>Sphaerotilaceae</taxon>
        <taxon>Rubrivivax</taxon>
    </lineage>
</organism>
<dbReference type="OrthoDB" id="9973040at2"/>